<keyword evidence="9 10" id="KW-0479">Metal-binding</keyword>
<dbReference type="SUPFAM" id="SSF47240">
    <property type="entry name" value="Ferritin-like"/>
    <property type="match status" value="1"/>
</dbReference>
<evidence type="ECO:0000256" key="6">
    <source>
        <dbReference type="ARBA" id="ARBA00023004"/>
    </source>
</evidence>
<feature type="binding site" evidence="10">
    <location>
        <position position="18"/>
    </location>
    <ligand>
        <name>Fe cation</name>
        <dbReference type="ChEBI" id="CHEBI:24875"/>
        <label>1</label>
    </ligand>
</feature>
<dbReference type="InterPro" id="IPR008331">
    <property type="entry name" value="Ferritin_DPS_dom"/>
</dbReference>
<dbReference type="InterPro" id="IPR012347">
    <property type="entry name" value="Ferritin-like"/>
</dbReference>
<organism evidence="14 16">
    <name type="scientific">Marichromatium gracile</name>
    <name type="common">Chromatium gracile</name>
    <dbReference type="NCBI Taxonomy" id="1048"/>
    <lineage>
        <taxon>Bacteria</taxon>
        <taxon>Pseudomonadati</taxon>
        <taxon>Pseudomonadota</taxon>
        <taxon>Gammaproteobacteria</taxon>
        <taxon>Chromatiales</taxon>
        <taxon>Chromatiaceae</taxon>
        <taxon>Marichromatium</taxon>
    </lineage>
</organism>
<protein>
    <recommendedName>
        <fullName evidence="9 11">Bacterioferritin</fullName>
        <ecNumber evidence="9">1.16.3.1</ecNumber>
    </recommendedName>
</protein>
<evidence type="ECO:0000313" key="16">
    <source>
        <dbReference type="Proteomes" id="UP000295247"/>
    </source>
</evidence>
<reference evidence="14 16" key="2">
    <citation type="submission" date="2019-03" db="EMBL/GenBank/DDBJ databases">
        <title>Genomic Encyclopedia of Type Strains, Phase IV (KMG-IV): sequencing the most valuable type-strain genomes for metagenomic binning, comparative biology and taxonomic classification.</title>
        <authorList>
            <person name="Goeker M."/>
        </authorList>
    </citation>
    <scope>NUCLEOTIDE SEQUENCE [LARGE SCALE GENOMIC DNA]</scope>
    <source>
        <strain evidence="14 16">DSM 203</strain>
    </source>
</reference>
<name>A0A4R4A9I8_MARGR</name>
<reference evidence="13 15" key="1">
    <citation type="submission" date="2016-02" db="EMBL/GenBank/DDBJ databases">
        <title>Genome sequence of Marichromatium gracile YL-28, a purple sulfur bacterium.</title>
        <authorList>
            <person name="Zhao C."/>
            <person name="Hong X."/>
            <person name="Chen S."/>
            <person name="Yang S."/>
        </authorList>
    </citation>
    <scope>NUCLEOTIDE SEQUENCE [LARGE SCALE GENOMIC DNA]</scope>
    <source>
        <strain evidence="13 15">YL28</strain>
    </source>
</reference>
<keyword evidence="15" id="KW-1185">Reference proteome</keyword>
<accession>A0A4R4A9I8</accession>
<dbReference type="AlphaFoldDB" id="A0A4R4A9I8"/>
<dbReference type="Gene3D" id="1.20.1260.10">
    <property type="match status" value="1"/>
</dbReference>
<dbReference type="PROSITE" id="PS00549">
    <property type="entry name" value="BACTERIOFERRITIN"/>
    <property type="match status" value="1"/>
</dbReference>
<dbReference type="PANTHER" id="PTHR30295">
    <property type="entry name" value="BACTERIOFERRITIN"/>
    <property type="match status" value="1"/>
</dbReference>
<evidence type="ECO:0000256" key="9">
    <source>
        <dbReference type="PIRNR" id="PIRNR002560"/>
    </source>
</evidence>
<feature type="binding site" evidence="10">
    <location>
        <position position="128"/>
    </location>
    <ligand>
        <name>Fe cation</name>
        <dbReference type="ChEBI" id="CHEBI:24875"/>
        <label>2</label>
    </ligand>
</feature>
<keyword evidence="4" id="KW-0410">Iron transport</keyword>
<dbReference type="GO" id="GO:0020037">
    <property type="term" value="F:heme binding"/>
    <property type="evidence" value="ECO:0007669"/>
    <property type="project" value="TreeGrafter"/>
</dbReference>
<keyword evidence="5" id="KW-0560">Oxidoreductase</keyword>
<dbReference type="InterPro" id="IPR009078">
    <property type="entry name" value="Ferritin-like_SF"/>
</dbReference>
<feature type="binding site" evidence="10">
    <location>
        <position position="131"/>
    </location>
    <ligand>
        <name>Fe cation</name>
        <dbReference type="ChEBI" id="CHEBI:24875"/>
        <label>2</label>
    </ligand>
</feature>
<feature type="binding site" evidence="10">
    <location>
        <position position="46"/>
    </location>
    <ligand>
        <name>Fe cation</name>
        <dbReference type="ChEBI" id="CHEBI:24875"/>
        <label>3</label>
    </ligand>
</feature>
<dbReference type="NCBIfam" id="TIGR00754">
    <property type="entry name" value="bfr"/>
    <property type="match status" value="1"/>
</dbReference>
<evidence type="ECO:0000256" key="1">
    <source>
        <dbReference type="ARBA" id="ARBA00008093"/>
    </source>
</evidence>
<evidence type="ECO:0000256" key="4">
    <source>
        <dbReference type="ARBA" id="ARBA00022496"/>
    </source>
</evidence>
<feature type="domain" description="Ferritin-like diiron" evidence="12">
    <location>
        <begin position="1"/>
        <end position="146"/>
    </location>
</feature>
<dbReference type="GO" id="GO:0006826">
    <property type="term" value="P:iron ion transport"/>
    <property type="evidence" value="ECO:0007669"/>
    <property type="project" value="UniProtKB-KW"/>
</dbReference>
<evidence type="ECO:0000256" key="3">
    <source>
        <dbReference type="ARBA" id="ARBA00022448"/>
    </source>
</evidence>
<dbReference type="PROSITE" id="PS50905">
    <property type="entry name" value="FERRITIN_LIKE"/>
    <property type="match status" value="1"/>
</dbReference>
<dbReference type="PANTHER" id="PTHR30295:SF9">
    <property type="entry name" value="BACTERIOFERRITIN"/>
    <property type="match status" value="1"/>
</dbReference>
<comment type="catalytic activity">
    <reaction evidence="9">
        <text>4 Fe(2+) + O2 + 4 H(+) = 4 Fe(3+) + 2 H2O</text>
        <dbReference type="Rhea" id="RHEA:11148"/>
        <dbReference type="ChEBI" id="CHEBI:15377"/>
        <dbReference type="ChEBI" id="CHEBI:15378"/>
        <dbReference type="ChEBI" id="CHEBI:15379"/>
        <dbReference type="ChEBI" id="CHEBI:29033"/>
        <dbReference type="ChEBI" id="CHEBI:29034"/>
        <dbReference type="EC" id="1.16.3.1"/>
    </reaction>
</comment>
<keyword evidence="3" id="KW-0813">Transport</keyword>
<dbReference type="EMBL" id="SMDC01000006">
    <property type="protein sequence ID" value="TCW35593.1"/>
    <property type="molecule type" value="Genomic_DNA"/>
</dbReference>
<evidence type="ECO:0000256" key="8">
    <source>
        <dbReference type="ARBA" id="ARBA00036243"/>
    </source>
</evidence>
<dbReference type="Proteomes" id="UP000075766">
    <property type="component" value="Unassembled WGS sequence"/>
</dbReference>
<feature type="binding site" evidence="10">
    <location>
        <position position="94"/>
    </location>
    <ligand>
        <name>Fe cation</name>
        <dbReference type="ChEBI" id="CHEBI:24875"/>
        <label>2</label>
    </ligand>
</feature>
<dbReference type="RefSeq" id="WP_062277655.1">
    <property type="nucleotide sequence ID" value="NZ_JAKEDQ010000007.1"/>
</dbReference>
<keyword evidence="11" id="KW-0349">Heme</keyword>
<feature type="binding site" evidence="10">
    <location>
        <position position="54"/>
    </location>
    <ligand>
        <name>Fe cation</name>
        <dbReference type="ChEBI" id="CHEBI:24875"/>
        <label>1</label>
    </ligand>
</feature>
<evidence type="ECO:0000256" key="10">
    <source>
        <dbReference type="PIRSR" id="PIRSR002560-1"/>
    </source>
</evidence>
<dbReference type="CDD" id="cd00907">
    <property type="entry name" value="Bacterioferritin"/>
    <property type="match status" value="1"/>
</dbReference>
<dbReference type="EMBL" id="LSYU01000099">
    <property type="protein sequence ID" value="KXX63473.1"/>
    <property type="molecule type" value="Genomic_DNA"/>
</dbReference>
<dbReference type="EC" id="1.16.3.1" evidence="9"/>
<feature type="binding site" evidence="10">
    <location>
        <position position="51"/>
    </location>
    <ligand>
        <name>Fe cation</name>
        <dbReference type="ChEBI" id="CHEBI:24875"/>
        <label>2</label>
    </ligand>
</feature>
<dbReference type="GO" id="GO:0006879">
    <property type="term" value="P:intracellular iron ion homeostasis"/>
    <property type="evidence" value="ECO:0007669"/>
    <property type="project" value="UniProtKB-KW"/>
</dbReference>
<keyword evidence="2 9" id="KW-0409">Iron storage</keyword>
<feature type="binding site" evidence="10">
    <location>
        <position position="51"/>
    </location>
    <ligand>
        <name>Fe cation</name>
        <dbReference type="ChEBI" id="CHEBI:24875"/>
        <label>1</label>
    </ligand>
</feature>
<proteinExistence type="inferred from homology"/>
<dbReference type="GO" id="GO:0005829">
    <property type="term" value="C:cytosol"/>
    <property type="evidence" value="ECO:0007669"/>
    <property type="project" value="TreeGrafter"/>
</dbReference>
<feature type="binding site" evidence="10">
    <location>
        <position position="50"/>
    </location>
    <ligand>
        <name>Fe cation</name>
        <dbReference type="ChEBI" id="CHEBI:24875"/>
        <label>3</label>
    </ligand>
</feature>
<keyword evidence="6 9" id="KW-0408">Iron</keyword>
<comment type="catalytic activity">
    <reaction evidence="8">
        <text>Fe(2+)(in) = Fe(2+)(out)</text>
        <dbReference type="Rhea" id="RHEA:28486"/>
        <dbReference type="ChEBI" id="CHEBI:29033"/>
    </reaction>
</comment>
<dbReference type="Proteomes" id="UP000295247">
    <property type="component" value="Unassembled WGS sequence"/>
</dbReference>
<feature type="binding site" evidence="10">
    <location>
        <position position="128"/>
    </location>
    <ligand>
        <name>Fe cation</name>
        <dbReference type="ChEBI" id="CHEBI:24875"/>
        <label>1</label>
    </ligand>
</feature>
<dbReference type="GO" id="GO:0004322">
    <property type="term" value="F:ferroxidase activity"/>
    <property type="evidence" value="ECO:0007669"/>
    <property type="project" value="UniProtKB-EC"/>
</dbReference>
<evidence type="ECO:0000256" key="2">
    <source>
        <dbReference type="ARBA" id="ARBA00022434"/>
    </source>
</evidence>
<evidence type="ECO:0000259" key="12">
    <source>
        <dbReference type="PROSITE" id="PS50905"/>
    </source>
</evidence>
<evidence type="ECO:0000256" key="11">
    <source>
        <dbReference type="RuleBase" id="RU000623"/>
    </source>
</evidence>
<comment type="caution">
    <text evidence="14">The sequence shown here is derived from an EMBL/GenBank/DDBJ whole genome shotgun (WGS) entry which is preliminary data.</text>
</comment>
<sequence>MQGNPKVIEHLQRLLANELAAIDQYFIHGHMYEDWGYARLQARILHESEDERGHAALLIQRMLFLDAIPDMSQRDGLRVGRDVPEMLANDLQLEYAVVAALKEAIACCEQERDYQTRQVLLSILADTEEDHAYWLEQQLGLIDTLGLENYLQTQVHADSAPGA</sequence>
<dbReference type="GO" id="GO:0008199">
    <property type="term" value="F:ferric iron binding"/>
    <property type="evidence" value="ECO:0007669"/>
    <property type="project" value="InterPro"/>
</dbReference>
<dbReference type="PIRSF" id="PIRSF002560">
    <property type="entry name" value="Bacterioferritin"/>
    <property type="match status" value="1"/>
</dbReference>
<dbReference type="InterPro" id="IPR002024">
    <property type="entry name" value="Bacterioferritin"/>
</dbReference>
<keyword evidence="7" id="KW-0406">Ion transport</keyword>
<dbReference type="Pfam" id="PF00210">
    <property type="entry name" value="Ferritin"/>
    <property type="match status" value="1"/>
</dbReference>
<evidence type="ECO:0000313" key="15">
    <source>
        <dbReference type="Proteomes" id="UP000075766"/>
    </source>
</evidence>
<evidence type="ECO:0000313" key="13">
    <source>
        <dbReference type="EMBL" id="KXX63473.1"/>
    </source>
</evidence>
<evidence type="ECO:0000256" key="5">
    <source>
        <dbReference type="ARBA" id="ARBA00023002"/>
    </source>
</evidence>
<dbReference type="InterPro" id="IPR009040">
    <property type="entry name" value="Ferritin-like_diiron"/>
</dbReference>
<comment type="function">
    <text evidence="9">Iron-storage protein, whose ferroxidase center binds Fe(2+), oxidizes it using dioxygen to Fe(3+), and participates in the subsequent Fe(3+) oxide mineral core formation within the central cavity of the BFR protein shell.</text>
</comment>
<dbReference type="PRINTS" id="PR00601">
    <property type="entry name" value="BACFERRITIN"/>
</dbReference>
<gene>
    <name evidence="13" type="ORF">AY586_05065</name>
    <name evidence="14" type="ORF">EDC29_106161</name>
</gene>
<evidence type="ECO:0000313" key="14">
    <source>
        <dbReference type="EMBL" id="TCW35593.1"/>
    </source>
</evidence>
<comment type="similarity">
    <text evidence="1 9 11">Belongs to the bacterioferritin family.</text>
</comment>
<evidence type="ECO:0000256" key="7">
    <source>
        <dbReference type="ARBA" id="ARBA00023065"/>
    </source>
</evidence>